<feature type="region of interest" description="Disordered" evidence="1">
    <location>
        <begin position="63"/>
        <end position="92"/>
    </location>
</feature>
<sequence length="92" mass="9991">MFKFIHTCALIKLSRDAPDTGFVPASGTHLTKTNAVKEVDVISFLKCVSGNALDVTEDDLLFEEDTDDPDPIAENSSDDESRSSIVGNTENE</sequence>
<accession>A0AA36FED2</accession>
<dbReference type="AlphaFoldDB" id="A0AA36FED2"/>
<feature type="compositionally biased region" description="Polar residues" evidence="1">
    <location>
        <begin position="83"/>
        <end position="92"/>
    </location>
</feature>
<protein>
    <submittedName>
        <fullName evidence="2">Uncharacterized protein</fullName>
    </submittedName>
</protein>
<evidence type="ECO:0000313" key="3">
    <source>
        <dbReference type="Proteomes" id="UP001162480"/>
    </source>
</evidence>
<proteinExistence type="predicted"/>
<keyword evidence="3" id="KW-1185">Reference proteome</keyword>
<evidence type="ECO:0000256" key="1">
    <source>
        <dbReference type="SAM" id="MobiDB-lite"/>
    </source>
</evidence>
<dbReference type="EMBL" id="OX597829">
    <property type="protein sequence ID" value="CAI9734527.1"/>
    <property type="molecule type" value="Genomic_DNA"/>
</dbReference>
<evidence type="ECO:0000313" key="2">
    <source>
        <dbReference type="EMBL" id="CAI9734527.1"/>
    </source>
</evidence>
<dbReference type="Proteomes" id="UP001162480">
    <property type="component" value="Chromosome 16"/>
</dbReference>
<reference evidence="2" key="1">
    <citation type="submission" date="2023-08" db="EMBL/GenBank/DDBJ databases">
        <authorList>
            <person name="Alioto T."/>
            <person name="Alioto T."/>
            <person name="Gomez Garrido J."/>
        </authorList>
    </citation>
    <scope>NUCLEOTIDE SEQUENCE</scope>
</reference>
<organism evidence="2 3">
    <name type="scientific">Octopus vulgaris</name>
    <name type="common">Common octopus</name>
    <dbReference type="NCBI Taxonomy" id="6645"/>
    <lineage>
        <taxon>Eukaryota</taxon>
        <taxon>Metazoa</taxon>
        <taxon>Spiralia</taxon>
        <taxon>Lophotrochozoa</taxon>
        <taxon>Mollusca</taxon>
        <taxon>Cephalopoda</taxon>
        <taxon>Coleoidea</taxon>
        <taxon>Octopodiformes</taxon>
        <taxon>Octopoda</taxon>
        <taxon>Incirrata</taxon>
        <taxon>Octopodidae</taxon>
        <taxon>Octopus</taxon>
    </lineage>
</organism>
<gene>
    <name evidence="2" type="ORF">OCTVUL_1B023632</name>
</gene>
<name>A0AA36FED2_OCTVU</name>